<sequence>MELCKAVSGILVFALILLQGSTQGMTRIMEIMEKHETRNVEGIWVYKEFQIWNRFYNLHLCYLVVPPLVFFGMSILTLTNYGTIRLFGKVPIFVYLAFPVISVIASTFIVTVLPQATEVNEVSLRYLGCLEGTCFKKYERRLFRSLKPIGIRCASFGTVTTDWMVTIIQNIVDYKINLLLTF</sequence>
<keyword evidence="1" id="KW-0812">Transmembrane</keyword>
<evidence type="ECO:0000313" key="3">
    <source>
        <dbReference type="EMBL" id="OXA36608.1"/>
    </source>
</evidence>
<feature type="signal peptide" evidence="2">
    <location>
        <begin position="1"/>
        <end position="24"/>
    </location>
</feature>
<feature type="transmembrane region" description="Helical" evidence="1">
    <location>
        <begin position="56"/>
        <end position="78"/>
    </location>
</feature>
<proteinExistence type="predicted"/>
<feature type="chain" id="PRO_5012398115" evidence="2">
    <location>
        <begin position="25"/>
        <end position="182"/>
    </location>
</feature>
<feature type="transmembrane region" description="Helical" evidence="1">
    <location>
        <begin position="90"/>
        <end position="113"/>
    </location>
</feature>
<evidence type="ECO:0000313" key="4">
    <source>
        <dbReference type="Proteomes" id="UP000198287"/>
    </source>
</evidence>
<dbReference type="AlphaFoldDB" id="A0A226CVS8"/>
<reference evidence="3 4" key="1">
    <citation type="submission" date="2015-12" db="EMBL/GenBank/DDBJ databases">
        <title>The genome of Folsomia candida.</title>
        <authorList>
            <person name="Faddeeva A."/>
            <person name="Derks M.F."/>
            <person name="Anvar Y."/>
            <person name="Smit S."/>
            <person name="Van Straalen N."/>
            <person name="Roelofs D."/>
        </authorList>
    </citation>
    <scope>NUCLEOTIDE SEQUENCE [LARGE SCALE GENOMIC DNA]</scope>
    <source>
        <strain evidence="3 4">VU population</strain>
        <tissue evidence="3">Whole body</tissue>
    </source>
</reference>
<keyword evidence="4" id="KW-1185">Reference proteome</keyword>
<dbReference type="Proteomes" id="UP000198287">
    <property type="component" value="Unassembled WGS sequence"/>
</dbReference>
<name>A0A226CVS8_FOLCA</name>
<organism evidence="3 4">
    <name type="scientific">Folsomia candida</name>
    <name type="common">Springtail</name>
    <dbReference type="NCBI Taxonomy" id="158441"/>
    <lineage>
        <taxon>Eukaryota</taxon>
        <taxon>Metazoa</taxon>
        <taxon>Ecdysozoa</taxon>
        <taxon>Arthropoda</taxon>
        <taxon>Hexapoda</taxon>
        <taxon>Collembola</taxon>
        <taxon>Entomobryomorpha</taxon>
        <taxon>Isotomoidea</taxon>
        <taxon>Isotomidae</taxon>
        <taxon>Proisotominae</taxon>
        <taxon>Folsomia</taxon>
    </lineage>
</organism>
<evidence type="ECO:0000256" key="2">
    <source>
        <dbReference type="SAM" id="SignalP"/>
    </source>
</evidence>
<accession>A0A226CVS8</accession>
<keyword evidence="1" id="KW-0472">Membrane</keyword>
<protein>
    <submittedName>
        <fullName evidence="3">Uncharacterized protein</fullName>
    </submittedName>
</protein>
<keyword evidence="1" id="KW-1133">Transmembrane helix</keyword>
<comment type="caution">
    <text evidence="3">The sequence shown here is derived from an EMBL/GenBank/DDBJ whole genome shotgun (WGS) entry which is preliminary data.</text>
</comment>
<keyword evidence="2" id="KW-0732">Signal</keyword>
<evidence type="ECO:0000256" key="1">
    <source>
        <dbReference type="SAM" id="Phobius"/>
    </source>
</evidence>
<gene>
    <name evidence="3" type="ORF">Fcan01_28626</name>
</gene>
<dbReference type="EMBL" id="LNIX01000091">
    <property type="protein sequence ID" value="OXA36608.1"/>
    <property type="molecule type" value="Genomic_DNA"/>
</dbReference>